<evidence type="ECO:0000256" key="5">
    <source>
        <dbReference type="ARBA" id="ARBA00022759"/>
    </source>
</evidence>
<keyword evidence="7" id="KW-0460">Magnesium</keyword>
<dbReference type="PANTHER" id="PTHR14950">
    <property type="entry name" value="DICER-RELATED"/>
    <property type="match status" value="1"/>
</dbReference>
<dbReference type="Gene3D" id="3.30.160.20">
    <property type="match status" value="1"/>
</dbReference>
<dbReference type="GO" id="GO:0004525">
    <property type="term" value="F:ribonuclease III activity"/>
    <property type="evidence" value="ECO:0007669"/>
    <property type="project" value="InterPro"/>
</dbReference>
<evidence type="ECO:0000256" key="7">
    <source>
        <dbReference type="ARBA" id="ARBA00022842"/>
    </source>
</evidence>
<dbReference type="InterPro" id="IPR036389">
    <property type="entry name" value="RNase_III_sf"/>
</dbReference>
<comment type="cofactor">
    <cofactor evidence="2">
        <name>Mg(2+)</name>
        <dbReference type="ChEBI" id="CHEBI:18420"/>
    </cofactor>
</comment>
<keyword evidence="4" id="KW-0479">Metal-binding</keyword>
<sequence length="271" mass="30769">MICEALAAMEIEAKEVREKLREEGEKETEFDLNELEEVLGYNFKNRSLLEKAFTHASFAPGNCDSYDRLEYLGDAILNLLFSREHYFLYPELSSGQLTRLRASNVDTEKLARVALNHGLHKYLRHNKPLFKDQIRNFTLDISDYPLHSNGLIDVPKVLADIVESAIGAVFIDSNSSLDTVWTVFKGLLEPLISPETMKRHPVTELYEMCQKNNLKVKFVDLWAKNNAFDVFIEGQLVGTASYGLKKEVAHNRAAKNALDNIGKILSEKESS</sequence>
<dbReference type="InterPro" id="IPR000999">
    <property type="entry name" value="RNase_III_dom"/>
</dbReference>
<dbReference type="GO" id="GO:0046872">
    <property type="term" value="F:metal ion binding"/>
    <property type="evidence" value="ECO:0007669"/>
    <property type="project" value="UniProtKB-KW"/>
</dbReference>
<dbReference type="Proteomes" id="UP000237105">
    <property type="component" value="Unassembled WGS sequence"/>
</dbReference>
<evidence type="ECO:0000256" key="6">
    <source>
        <dbReference type="ARBA" id="ARBA00022801"/>
    </source>
</evidence>
<keyword evidence="6" id="KW-0378">Hydrolase</keyword>
<dbReference type="OrthoDB" id="416741at2759"/>
<dbReference type="AlphaFoldDB" id="A0A2P5B188"/>
<dbReference type="GO" id="GO:0005737">
    <property type="term" value="C:cytoplasm"/>
    <property type="evidence" value="ECO:0007669"/>
    <property type="project" value="TreeGrafter"/>
</dbReference>
<evidence type="ECO:0000259" key="9">
    <source>
        <dbReference type="PROSITE" id="PS50142"/>
    </source>
</evidence>
<dbReference type="Gene3D" id="1.10.1520.10">
    <property type="entry name" value="Ribonuclease III domain"/>
    <property type="match status" value="1"/>
</dbReference>
<keyword evidence="8" id="KW-0694">RNA-binding</keyword>
<feature type="domain" description="RNase III" evidence="9">
    <location>
        <begin position="32"/>
        <end position="174"/>
    </location>
</feature>
<dbReference type="GO" id="GO:0003723">
    <property type="term" value="F:RNA binding"/>
    <property type="evidence" value="ECO:0007669"/>
    <property type="project" value="UniProtKB-KW"/>
</dbReference>
<evidence type="ECO:0000256" key="2">
    <source>
        <dbReference type="ARBA" id="ARBA00001946"/>
    </source>
</evidence>
<reference evidence="11" key="1">
    <citation type="submission" date="2016-06" db="EMBL/GenBank/DDBJ databases">
        <title>Parallel loss of symbiosis genes in relatives of nitrogen-fixing non-legume Parasponia.</title>
        <authorList>
            <person name="Van Velzen R."/>
            <person name="Holmer R."/>
            <person name="Bu F."/>
            <person name="Rutten L."/>
            <person name="Van Zeijl A."/>
            <person name="Liu W."/>
            <person name="Santuari L."/>
            <person name="Cao Q."/>
            <person name="Sharma T."/>
            <person name="Shen D."/>
            <person name="Roswanjaya Y."/>
            <person name="Wardhani T."/>
            <person name="Kalhor M.S."/>
            <person name="Jansen J."/>
            <person name="Van den Hoogen J."/>
            <person name="Gungor B."/>
            <person name="Hartog M."/>
            <person name="Hontelez J."/>
            <person name="Verver J."/>
            <person name="Yang W.-C."/>
            <person name="Schijlen E."/>
            <person name="Repin R."/>
            <person name="Schilthuizen M."/>
            <person name="Schranz E."/>
            <person name="Heidstra R."/>
            <person name="Miyata K."/>
            <person name="Fedorova E."/>
            <person name="Kohlen W."/>
            <person name="Bisseling T."/>
            <person name="Smit S."/>
            <person name="Geurts R."/>
        </authorList>
    </citation>
    <scope>NUCLEOTIDE SEQUENCE [LARGE SCALE GENOMIC DNA]</scope>
    <source>
        <strain evidence="11">cv. WU1-14</strain>
    </source>
</reference>
<dbReference type="FunFam" id="1.10.1520.10:FF:000004">
    <property type="entry name" value="Endoribonuclease dicer-like 1"/>
    <property type="match status" value="1"/>
</dbReference>
<dbReference type="EMBL" id="JXTB01000390">
    <property type="protein sequence ID" value="PON42544.1"/>
    <property type="molecule type" value="Genomic_DNA"/>
</dbReference>
<dbReference type="PROSITE" id="PS50142">
    <property type="entry name" value="RNASE_3_2"/>
    <property type="match status" value="1"/>
</dbReference>
<dbReference type="Pfam" id="PF00636">
    <property type="entry name" value="Ribonuclease_3"/>
    <property type="match status" value="1"/>
</dbReference>
<proteinExistence type="predicted"/>
<organism evidence="10 11">
    <name type="scientific">Parasponia andersonii</name>
    <name type="common">Sponia andersonii</name>
    <dbReference type="NCBI Taxonomy" id="3476"/>
    <lineage>
        <taxon>Eukaryota</taxon>
        <taxon>Viridiplantae</taxon>
        <taxon>Streptophyta</taxon>
        <taxon>Embryophyta</taxon>
        <taxon>Tracheophyta</taxon>
        <taxon>Spermatophyta</taxon>
        <taxon>Magnoliopsida</taxon>
        <taxon>eudicotyledons</taxon>
        <taxon>Gunneridae</taxon>
        <taxon>Pentapetalae</taxon>
        <taxon>rosids</taxon>
        <taxon>fabids</taxon>
        <taxon>Rosales</taxon>
        <taxon>Cannabaceae</taxon>
        <taxon>Parasponia</taxon>
    </lineage>
</organism>
<dbReference type="PANTHER" id="PTHR14950:SF54">
    <property type="entry name" value="RNASE II-LIKE 1"/>
    <property type="match status" value="1"/>
</dbReference>
<comment type="caution">
    <text evidence="10">The sequence shown here is derived from an EMBL/GenBank/DDBJ whole genome shotgun (WGS) entry which is preliminary data.</text>
</comment>
<gene>
    <name evidence="10" type="ORF">PanWU01x14_281000</name>
</gene>
<protein>
    <submittedName>
        <fullName evidence="10">Ribonuclease III</fullName>
    </submittedName>
</protein>
<accession>A0A2P5B188</accession>
<dbReference type="GO" id="GO:0005634">
    <property type="term" value="C:nucleus"/>
    <property type="evidence" value="ECO:0007669"/>
    <property type="project" value="TreeGrafter"/>
</dbReference>
<dbReference type="SUPFAM" id="SSF54768">
    <property type="entry name" value="dsRNA-binding domain-like"/>
    <property type="match status" value="1"/>
</dbReference>
<evidence type="ECO:0000256" key="4">
    <source>
        <dbReference type="ARBA" id="ARBA00022723"/>
    </source>
</evidence>
<evidence type="ECO:0000313" key="10">
    <source>
        <dbReference type="EMBL" id="PON42544.1"/>
    </source>
</evidence>
<keyword evidence="11" id="KW-1185">Reference proteome</keyword>
<evidence type="ECO:0000256" key="8">
    <source>
        <dbReference type="ARBA" id="ARBA00022884"/>
    </source>
</evidence>
<comment type="cofactor">
    <cofactor evidence="1">
        <name>Mn(2+)</name>
        <dbReference type="ChEBI" id="CHEBI:29035"/>
    </cofactor>
</comment>
<dbReference type="GO" id="GO:0030422">
    <property type="term" value="P:siRNA processing"/>
    <property type="evidence" value="ECO:0007669"/>
    <property type="project" value="TreeGrafter"/>
</dbReference>
<keyword evidence="3" id="KW-0540">Nuclease</keyword>
<dbReference type="SUPFAM" id="SSF69065">
    <property type="entry name" value="RNase III domain-like"/>
    <property type="match status" value="1"/>
</dbReference>
<dbReference type="CDD" id="cd00593">
    <property type="entry name" value="RIBOc"/>
    <property type="match status" value="1"/>
</dbReference>
<dbReference type="STRING" id="3476.A0A2P5B188"/>
<keyword evidence="5" id="KW-0255">Endonuclease</keyword>
<dbReference type="PROSITE" id="PS00517">
    <property type="entry name" value="RNASE_3_1"/>
    <property type="match status" value="1"/>
</dbReference>
<evidence type="ECO:0000256" key="3">
    <source>
        <dbReference type="ARBA" id="ARBA00022722"/>
    </source>
</evidence>
<dbReference type="SMART" id="SM00535">
    <property type="entry name" value="RIBOc"/>
    <property type="match status" value="1"/>
</dbReference>
<evidence type="ECO:0000313" key="11">
    <source>
        <dbReference type="Proteomes" id="UP000237105"/>
    </source>
</evidence>
<name>A0A2P5B188_PARAD</name>
<evidence type="ECO:0000256" key="1">
    <source>
        <dbReference type="ARBA" id="ARBA00001936"/>
    </source>
</evidence>